<dbReference type="SUPFAM" id="SSF51679">
    <property type="entry name" value="Bacterial luciferase-like"/>
    <property type="match status" value="1"/>
</dbReference>
<dbReference type="EMBL" id="JBHTAX010000001">
    <property type="protein sequence ID" value="MFC7191511.1"/>
    <property type="molecule type" value="Genomic_DNA"/>
</dbReference>
<feature type="region of interest" description="Disordered" evidence="1">
    <location>
        <begin position="210"/>
        <end position="234"/>
    </location>
</feature>
<dbReference type="InterPro" id="IPR036661">
    <property type="entry name" value="Luciferase-like_sf"/>
</dbReference>
<dbReference type="AlphaFoldDB" id="A0ABD5YQG2"/>
<reference evidence="2 3" key="1">
    <citation type="journal article" date="2019" name="Int. J. Syst. Evol. Microbiol.">
        <title>The Global Catalogue of Microorganisms (GCM) 10K type strain sequencing project: providing services to taxonomists for standard genome sequencing and annotation.</title>
        <authorList>
            <consortium name="The Broad Institute Genomics Platform"/>
            <consortium name="The Broad Institute Genome Sequencing Center for Infectious Disease"/>
            <person name="Wu L."/>
            <person name="Ma J."/>
        </authorList>
    </citation>
    <scope>NUCLEOTIDE SEQUENCE [LARGE SCALE GENOMIC DNA]</scope>
    <source>
        <strain evidence="2 3">RDMS1</strain>
    </source>
</reference>
<evidence type="ECO:0000313" key="3">
    <source>
        <dbReference type="Proteomes" id="UP001596417"/>
    </source>
</evidence>
<dbReference type="GeneID" id="76201246"/>
<dbReference type="Proteomes" id="UP001596417">
    <property type="component" value="Unassembled WGS sequence"/>
</dbReference>
<dbReference type="InterPro" id="IPR055812">
    <property type="entry name" value="DUF7388"/>
</dbReference>
<keyword evidence="3" id="KW-1185">Reference proteome</keyword>
<evidence type="ECO:0000313" key="2">
    <source>
        <dbReference type="EMBL" id="MFC7191511.1"/>
    </source>
</evidence>
<protein>
    <submittedName>
        <fullName evidence="2">LLM class flavin-dependent oxidoreductase</fullName>
    </submittedName>
</protein>
<comment type="caution">
    <text evidence="2">The sequence shown here is derived from an EMBL/GenBank/DDBJ whole genome shotgun (WGS) entry which is preliminary data.</text>
</comment>
<dbReference type="Pfam" id="PF24114">
    <property type="entry name" value="DUF7388"/>
    <property type="match status" value="1"/>
</dbReference>
<sequence>MLTAQSFSSVGFDAIALKPTECDVSRAAGLAIDTITIDYEGREHLPSRDTLDTLTEHATVYLTTPVRANGFDPLGDSALADWMPDEIGRVFVAGNTAYLSDEERSRAVAPRLEAALASSRSTAGPAPCPWVGTEGIERLALAAGGVQYDLLSRHTLSEVRALRSVGYDGEIAVYAPTVLSDDDDVILDAVGGYVARRKIVRRAIAKASSDTTTDAATESTSKSGSTTAPVTDRRATGQARDILLTAAQDFALVGNRETVRERIRTLHDAGVDTVVSYPATGLTAFE</sequence>
<proteinExistence type="predicted"/>
<dbReference type="Gene3D" id="3.20.20.30">
    <property type="entry name" value="Luciferase-like domain"/>
    <property type="match status" value="1"/>
</dbReference>
<name>A0ABD5YQG2_9EURY</name>
<organism evidence="2 3">
    <name type="scientific">Halocatena marina</name>
    <dbReference type="NCBI Taxonomy" id="2934937"/>
    <lineage>
        <taxon>Archaea</taxon>
        <taxon>Methanobacteriati</taxon>
        <taxon>Methanobacteriota</taxon>
        <taxon>Stenosarchaea group</taxon>
        <taxon>Halobacteria</taxon>
        <taxon>Halobacteriales</taxon>
        <taxon>Natronomonadaceae</taxon>
        <taxon>Halocatena</taxon>
    </lineage>
</organism>
<accession>A0ABD5YQG2</accession>
<feature type="compositionally biased region" description="Low complexity" evidence="1">
    <location>
        <begin position="210"/>
        <end position="223"/>
    </location>
</feature>
<evidence type="ECO:0000256" key="1">
    <source>
        <dbReference type="SAM" id="MobiDB-lite"/>
    </source>
</evidence>
<gene>
    <name evidence="2" type="ORF">ACFQL7_18025</name>
</gene>
<dbReference type="RefSeq" id="WP_264555602.1">
    <property type="nucleotide sequence ID" value="NZ_CP109979.1"/>
</dbReference>